<protein>
    <submittedName>
        <fullName evidence="10">Transmembrane protein 161B</fullName>
    </submittedName>
</protein>
<dbReference type="GO" id="GO:0016020">
    <property type="term" value="C:membrane"/>
    <property type="evidence" value="ECO:0007669"/>
    <property type="project" value="UniProtKB-SubCell"/>
</dbReference>
<dbReference type="Proteomes" id="UP000046395">
    <property type="component" value="Unassembled WGS sequence"/>
</dbReference>
<feature type="transmembrane region" description="Helical" evidence="7">
    <location>
        <begin position="105"/>
        <end position="129"/>
    </location>
</feature>
<evidence type="ECO:0000256" key="2">
    <source>
        <dbReference type="ARBA" id="ARBA00009706"/>
    </source>
</evidence>
<accession>A0A5S6QEW1</accession>
<dbReference type="PANTHER" id="PTHR13624">
    <property type="entry name" value="RE42071P"/>
    <property type="match status" value="1"/>
</dbReference>
<dbReference type="Pfam" id="PF10268">
    <property type="entry name" value="Tmemb_161AB"/>
    <property type="match status" value="1"/>
</dbReference>
<evidence type="ECO:0000256" key="6">
    <source>
        <dbReference type="ARBA" id="ARBA00023180"/>
    </source>
</evidence>
<evidence type="ECO:0000256" key="1">
    <source>
        <dbReference type="ARBA" id="ARBA00004141"/>
    </source>
</evidence>
<feature type="transmembrane region" description="Helical" evidence="7">
    <location>
        <begin position="359"/>
        <end position="379"/>
    </location>
</feature>
<dbReference type="STRING" id="70415.A0A5S6QEW1"/>
<proteinExistence type="inferred from homology"/>
<dbReference type="WBParaSite" id="TMUE_1000005719.1">
    <property type="protein sequence ID" value="TMUE_1000005719.1"/>
    <property type="gene ID" value="WBGene00286703"/>
</dbReference>
<evidence type="ECO:0000256" key="3">
    <source>
        <dbReference type="ARBA" id="ARBA00022692"/>
    </source>
</evidence>
<reference evidence="10" key="1">
    <citation type="submission" date="2019-12" db="UniProtKB">
        <authorList>
            <consortium name="WormBaseParasite"/>
        </authorList>
    </citation>
    <scope>IDENTIFICATION</scope>
</reference>
<feature type="chain" id="PRO_5024367020" evidence="8">
    <location>
        <begin position="16"/>
        <end position="475"/>
    </location>
</feature>
<feature type="transmembrane region" description="Helical" evidence="7">
    <location>
        <begin position="141"/>
        <end position="162"/>
    </location>
</feature>
<feature type="transmembrane region" description="Helical" evidence="7">
    <location>
        <begin position="174"/>
        <end position="192"/>
    </location>
</feature>
<comment type="similarity">
    <text evidence="2">Belongs to the TMEM161 family.</text>
</comment>
<evidence type="ECO:0000313" key="9">
    <source>
        <dbReference type="Proteomes" id="UP000046395"/>
    </source>
</evidence>
<keyword evidence="3 7" id="KW-0812">Transmembrane</keyword>
<evidence type="ECO:0000313" key="10">
    <source>
        <dbReference type="WBParaSite" id="TMUE_1000005719.1"/>
    </source>
</evidence>
<keyword evidence="9" id="KW-1185">Reference proteome</keyword>
<organism evidence="9 10">
    <name type="scientific">Trichuris muris</name>
    <name type="common">Mouse whipworm</name>
    <dbReference type="NCBI Taxonomy" id="70415"/>
    <lineage>
        <taxon>Eukaryota</taxon>
        <taxon>Metazoa</taxon>
        <taxon>Ecdysozoa</taxon>
        <taxon>Nematoda</taxon>
        <taxon>Enoplea</taxon>
        <taxon>Dorylaimia</taxon>
        <taxon>Trichinellida</taxon>
        <taxon>Trichuridae</taxon>
        <taxon>Trichuris</taxon>
    </lineage>
</organism>
<dbReference type="InterPro" id="IPR019395">
    <property type="entry name" value="Transmembrane_161A/B"/>
</dbReference>
<keyword evidence="6" id="KW-0325">Glycoprotein</keyword>
<keyword evidence="8" id="KW-0732">Signal</keyword>
<dbReference type="PANTHER" id="PTHR13624:SF6">
    <property type="entry name" value="EMEI"/>
    <property type="match status" value="1"/>
</dbReference>
<comment type="subcellular location">
    <subcellularLocation>
        <location evidence="1">Membrane</location>
        <topology evidence="1">Multi-pass membrane protein</topology>
    </subcellularLocation>
</comment>
<keyword evidence="4 7" id="KW-1133">Transmembrane helix</keyword>
<evidence type="ECO:0000256" key="5">
    <source>
        <dbReference type="ARBA" id="ARBA00023136"/>
    </source>
</evidence>
<feature type="signal peptide" evidence="8">
    <location>
        <begin position="1"/>
        <end position="15"/>
    </location>
</feature>
<dbReference type="AlphaFoldDB" id="A0A5S6QEW1"/>
<feature type="transmembrane region" description="Helical" evidence="7">
    <location>
        <begin position="232"/>
        <end position="252"/>
    </location>
</feature>
<evidence type="ECO:0000256" key="7">
    <source>
        <dbReference type="SAM" id="Phobius"/>
    </source>
</evidence>
<evidence type="ECO:0000256" key="4">
    <source>
        <dbReference type="ARBA" id="ARBA00022989"/>
    </source>
</evidence>
<feature type="transmembrane region" description="Helical" evidence="7">
    <location>
        <begin position="313"/>
        <end position="339"/>
    </location>
</feature>
<name>A0A5S6QEW1_TRIMR</name>
<keyword evidence="5 7" id="KW-0472">Membrane</keyword>
<evidence type="ECO:0000256" key="8">
    <source>
        <dbReference type="SAM" id="SignalP"/>
    </source>
</evidence>
<sequence length="475" mass="53963">MGIVSFQFVLTLVAASILHRMLPKRSLGLWLLSRGYVCYLPPSDEELLKCVKKSAQLTSRRNRQRRLHPSDDAVYQFSKQHLSFELRPRLVSKNELVYLPFCEEFLWMIDFAFVTFIVFACSELFYLLSPGRANQEVNLSVVWYLIMACVCLKNMFRMTAVYFHFNDAKGERSLCIATGVLSFFIIMTLLLFSDQVLDVGIREAFDNFTLTTADFYAAHDIRYPQVGSPATFYFNLAWMLALLSVLLTFPCFRLARTYKDALESNGLNALQRAALHFSLLGPCCCLLWCRPVAERLLESKPFFLIPHLDLGSVRVLVVMIFVAFRLSTAGPCLQAYLNLASKKIAQLRTEAGKISNKDLSAYISSVFIYFVAVANQYYAPPLFLFSVNCLLKTLGNYSWLPADSQLTAVSMTPSSAAKDDLWRMTNFSTIFNVTVNRGLWNNFSSPSLQAMRQAISAWSSGSGDYFHRAFAVNWH</sequence>